<dbReference type="SMART" id="SM00849">
    <property type="entry name" value="Lactamase_B"/>
    <property type="match status" value="1"/>
</dbReference>
<dbReference type="eggNOG" id="COG0491">
    <property type="taxonomic scope" value="Bacteria"/>
</dbReference>
<dbReference type="GO" id="GO:0016787">
    <property type="term" value="F:hydrolase activity"/>
    <property type="evidence" value="ECO:0007669"/>
    <property type="project" value="UniProtKB-KW"/>
</dbReference>
<evidence type="ECO:0000313" key="7">
    <source>
        <dbReference type="Proteomes" id="UP000019450"/>
    </source>
</evidence>
<dbReference type="AlphaFoldDB" id="W8GJT4"/>
<dbReference type="CDD" id="cd06262">
    <property type="entry name" value="metallo-hydrolase-like_MBL-fold"/>
    <property type="match status" value="1"/>
</dbReference>
<accession>W8GJT4</accession>
<dbReference type="InterPro" id="IPR051453">
    <property type="entry name" value="MBL_Glyoxalase_II"/>
</dbReference>
<dbReference type="RefSeq" id="WP_025208780.1">
    <property type="nucleotide sequence ID" value="NZ_CP006932.1"/>
</dbReference>
<dbReference type="EMBL" id="CP006932">
    <property type="protein sequence ID" value="AHK22487.1"/>
    <property type="molecule type" value="Genomic_DNA"/>
</dbReference>
<dbReference type="Proteomes" id="UP000019450">
    <property type="component" value="Chromosome"/>
</dbReference>
<keyword evidence="7" id="KW-1185">Reference proteome</keyword>
<name>W8GJT4_9MOLU</name>
<evidence type="ECO:0000313" key="6">
    <source>
        <dbReference type="EMBL" id="AHK22487.1"/>
    </source>
</evidence>
<feature type="domain" description="Metallo-beta-lactamase" evidence="5">
    <location>
        <begin position="12"/>
        <end position="196"/>
    </location>
</feature>
<dbReference type="KEGG" id="hcr:X271_00381"/>
<evidence type="ECO:0000256" key="2">
    <source>
        <dbReference type="ARBA" id="ARBA00022723"/>
    </source>
</evidence>
<dbReference type="PANTHER" id="PTHR46233:SF3">
    <property type="entry name" value="HYDROXYACYLGLUTATHIONE HYDROLASE GLOC"/>
    <property type="match status" value="1"/>
</dbReference>
<reference evidence="6 7" key="1">
    <citation type="journal article" date="2014" name="Genome Biol. Evol.">
        <title>Phylogenomics of "Candidatus Hepatoplasma crinochetorum," a Lineage of Mollicutes Associated with Noninsect Arthropods.</title>
        <authorList>
            <person name="Leclercq S."/>
            <person name="Dittmer J."/>
            <person name="Bouchon D."/>
            <person name="Cordaux R."/>
        </authorList>
    </citation>
    <scope>NUCLEOTIDE SEQUENCE [LARGE SCALE GENOMIC DNA]</scope>
    <source>
        <strain evidence="6 7">Av</strain>
    </source>
</reference>
<evidence type="ECO:0000256" key="1">
    <source>
        <dbReference type="ARBA" id="ARBA00001947"/>
    </source>
</evidence>
<dbReference type="Pfam" id="PF00753">
    <property type="entry name" value="Lactamase_B"/>
    <property type="match status" value="1"/>
</dbReference>
<sequence length="219" mass="25755">MIKKFQNKNFNFTNSYLYIKDNKEAILIDTATSEDKIINYCINNNIKIKYVLLTHNHLDHLMGLEKIIEKFNPVIYINQKDQEGLFDANINRSALSNLNWQLDKKQKNIITFLGNEEQELKLLGIDIKIIPFGGHTKGSTFYLFNKKDIFIGDTIFLKSIGMHRKEIGTDLDRFFESIRFLYDLCKKNNYVIYPGHYNSQFKIKNIDLNTNLELKETLN</sequence>
<dbReference type="HOGENOM" id="CLU_1199181_0_0_14"/>
<keyword evidence="3" id="KW-0378">Hydrolase</keyword>
<dbReference type="PANTHER" id="PTHR46233">
    <property type="entry name" value="HYDROXYACYLGLUTATHIONE HYDROLASE GLOC"/>
    <property type="match status" value="1"/>
</dbReference>
<dbReference type="InterPro" id="IPR001279">
    <property type="entry name" value="Metallo-B-lactamas"/>
</dbReference>
<comment type="cofactor">
    <cofactor evidence="1">
        <name>Zn(2+)</name>
        <dbReference type="ChEBI" id="CHEBI:29105"/>
    </cofactor>
</comment>
<organism evidence="6 7">
    <name type="scientific">Candidatus Hepatoplasma crinochetorum Av</name>
    <dbReference type="NCBI Taxonomy" id="1427984"/>
    <lineage>
        <taxon>Bacteria</taxon>
        <taxon>Bacillati</taxon>
        <taxon>Mycoplasmatota</taxon>
        <taxon>Mollicutes</taxon>
        <taxon>Candidatus Hepatoplasmataceae</taxon>
        <taxon>Candidatus Hepatoplasma</taxon>
    </lineage>
</organism>
<dbReference type="SUPFAM" id="SSF56281">
    <property type="entry name" value="Metallo-hydrolase/oxidoreductase"/>
    <property type="match status" value="1"/>
</dbReference>
<dbReference type="Gene3D" id="3.60.15.10">
    <property type="entry name" value="Ribonuclease Z/Hydroxyacylglutathione hydrolase-like"/>
    <property type="match status" value="1"/>
</dbReference>
<dbReference type="STRING" id="1427984.X271_00381"/>
<gene>
    <name evidence="6" type="ORF">X271_00381</name>
</gene>
<protein>
    <submittedName>
        <fullName evidence="6">Metallo-beta-lactamase protein</fullName>
    </submittedName>
</protein>
<dbReference type="OrthoDB" id="9802248at2"/>
<evidence type="ECO:0000256" key="3">
    <source>
        <dbReference type="ARBA" id="ARBA00022801"/>
    </source>
</evidence>
<keyword evidence="4" id="KW-0862">Zinc</keyword>
<dbReference type="GO" id="GO:0046872">
    <property type="term" value="F:metal ion binding"/>
    <property type="evidence" value="ECO:0007669"/>
    <property type="project" value="UniProtKB-KW"/>
</dbReference>
<keyword evidence="2" id="KW-0479">Metal-binding</keyword>
<proteinExistence type="predicted"/>
<dbReference type="InterPro" id="IPR036866">
    <property type="entry name" value="RibonucZ/Hydroxyglut_hydro"/>
</dbReference>
<evidence type="ECO:0000256" key="4">
    <source>
        <dbReference type="ARBA" id="ARBA00022833"/>
    </source>
</evidence>
<evidence type="ECO:0000259" key="5">
    <source>
        <dbReference type="SMART" id="SM00849"/>
    </source>
</evidence>